<evidence type="ECO:0000313" key="1">
    <source>
        <dbReference type="EMBL" id="MPN04102.1"/>
    </source>
</evidence>
<dbReference type="EMBL" id="VSSQ01050029">
    <property type="protein sequence ID" value="MPN04102.1"/>
    <property type="molecule type" value="Genomic_DNA"/>
</dbReference>
<dbReference type="AlphaFoldDB" id="A0A645ES38"/>
<comment type="caution">
    <text evidence="1">The sequence shown here is derived from an EMBL/GenBank/DDBJ whole genome shotgun (WGS) entry which is preliminary data.</text>
</comment>
<accession>A0A645ES38</accession>
<proteinExistence type="predicted"/>
<sequence>MGLIHIAKARERYGDSLIFMPIDHPRRDPSNVFYLRSDDVCSIAYWYQYPLIKERRPISDVNVRSKDLYVRKETDKKPLTPL</sequence>
<gene>
    <name evidence="1" type="ORF">SDC9_151338</name>
</gene>
<name>A0A645ES38_9ZZZZ</name>
<organism evidence="1">
    <name type="scientific">bioreactor metagenome</name>
    <dbReference type="NCBI Taxonomy" id="1076179"/>
    <lineage>
        <taxon>unclassified sequences</taxon>
        <taxon>metagenomes</taxon>
        <taxon>ecological metagenomes</taxon>
    </lineage>
</organism>
<reference evidence="1" key="1">
    <citation type="submission" date="2019-08" db="EMBL/GenBank/DDBJ databases">
        <authorList>
            <person name="Kucharzyk K."/>
            <person name="Murdoch R.W."/>
            <person name="Higgins S."/>
            <person name="Loffler F."/>
        </authorList>
    </citation>
    <scope>NUCLEOTIDE SEQUENCE</scope>
</reference>
<protein>
    <submittedName>
        <fullName evidence="1">Uncharacterized protein</fullName>
    </submittedName>
</protein>